<dbReference type="InterPro" id="IPR055797">
    <property type="entry name" value="DUF7373"/>
</dbReference>
<evidence type="ECO:0000313" key="4">
    <source>
        <dbReference type="EMBL" id="WOC14147.1"/>
    </source>
</evidence>
<dbReference type="AlphaFoldDB" id="A0AA97CZ13"/>
<name>A0AA97CZ13_9ACTN</name>
<dbReference type="Pfam" id="PF24092">
    <property type="entry name" value="DUF7373_C"/>
    <property type="match status" value="1"/>
</dbReference>
<sequence>MRKSLIAVAVGLTCVLAGCAVDGTPTRGPVELQTGKYGSMQTKPAGDATSETAWAKLRGVRLADHMVFAHDLDPVMVDGKLPTQPLATAANVQAVIPDTADLPVMKDFQYGFTLSSGDESNDTGINHAVFVFRDAAAASAAAGQLSGVMLKRTSYSKYERVRVAGMPSESITIHDSSADKHTVAAFTPVGQRLIYTWADAKDRAWPDRIVKAAYDQQKPLLDAIGTVSDDRRIDPDNLLTGTVGENSGDGSNPLHGSVYGQRAAALFYGDQSAALTALKKAGIEQFAWNGTQLYKAGSAGQTAGWIDYLVKDFEDDTSRKAASPQDLNIARCLTRDGNAGCFVAVGPYVGEAYGKDLADAQQQISAQYTFMKKLAG</sequence>
<feature type="domain" description="DUF7373" evidence="3">
    <location>
        <begin position="239"/>
        <end position="371"/>
    </location>
</feature>
<reference evidence="4" key="1">
    <citation type="submission" date="2023-06" db="EMBL/GenBank/DDBJ databases">
        <title>Gordonia sp. nov. and Pseudochrobactrum sp. nov., two species isolated from the burying beetle Nicrophorus vespilloides.</title>
        <authorList>
            <person name="Poehlein A."/>
            <person name="Guzman J."/>
            <person name="Daniel R."/>
            <person name="Vilcinskas A."/>
        </authorList>
    </citation>
    <scope>NUCLEOTIDE SEQUENCE</scope>
    <source>
        <strain evidence="4">MP11Mi</strain>
    </source>
</reference>
<dbReference type="PROSITE" id="PS51257">
    <property type="entry name" value="PROKAR_LIPOPROTEIN"/>
    <property type="match status" value="1"/>
</dbReference>
<feature type="signal peptide" evidence="1">
    <location>
        <begin position="1"/>
        <end position="20"/>
    </location>
</feature>
<gene>
    <name evidence="4" type="ORF">MP11Mi_32610</name>
</gene>
<protein>
    <submittedName>
        <fullName evidence="4">Uncharacterized protein</fullName>
    </submittedName>
</protein>
<evidence type="ECO:0000259" key="3">
    <source>
        <dbReference type="Pfam" id="PF24092"/>
    </source>
</evidence>
<proteinExistence type="predicted"/>
<evidence type="ECO:0000256" key="1">
    <source>
        <dbReference type="SAM" id="SignalP"/>
    </source>
</evidence>
<organism evidence="4">
    <name type="scientific">Gordonia sp. MP11Mi</name>
    <dbReference type="NCBI Taxonomy" id="3022769"/>
    <lineage>
        <taxon>Bacteria</taxon>
        <taxon>Bacillati</taxon>
        <taxon>Actinomycetota</taxon>
        <taxon>Actinomycetes</taxon>
        <taxon>Mycobacteriales</taxon>
        <taxon>Gordoniaceae</taxon>
        <taxon>Gordonia</taxon>
    </lineage>
</organism>
<feature type="domain" description="DUF7373" evidence="2">
    <location>
        <begin position="46"/>
        <end position="230"/>
    </location>
</feature>
<accession>A0AA97CZ13</accession>
<dbReference type="Pfam" id="PF24088">
    <property type="entry name" value="DUF7373"/>
    <property type="match status" value="1"/>
</dbReference>
<evidence type="ECO:0000259" key="2">
    <source>
        <dbReference type="Pfam" id="PF24088"/>
    </source>
</evidence>
<keyword evidence="1" id="KW-0732">Signal</keyword>
<feature type="chain" id="PRO_5041714630" evidence="1">
    <location>
        <begin position="21"/>
        <end position="376"/>
    </location>
</feature>
<dbReference type="EMBL" id="CP128986">
    <property type="protein sequence ID" value="WOC14147.1"/>
    <property type="molecule type" value="Genomic_DNA"/>
</dbReference>
<dbReference type="InterPro" id="IPR056463">
    <property type="entry name" value="DUF7373_C"/>
</dbReference>
<dbReference type="RefSeq" id="WP_420039907.1">
    <property type="nucleotide sequence ID" value="NZ_CP128986.1"/>
</dbReference>